<dbReference type="AlphaFoldDB" id="C7Q027"/>
<dbReference type="HOGENOM" id="CLU_2697840_0_0_11"/>
<dbReference type="Proteomes" id="UP000000851">
    <property type="component" value="Chromosome"/>
</dbReference>
<evidence type="ECO:0000313" key="3">
    <source>
        <dbReference type="Proteomes" id="UP000000851"/>
    </source>
</evidence>
<evidence type="ECO:0000313" key="2">
    <source>
        <dbReference type="EMBL" id="ACU75520.1"/>
    </source>
</evidence>
<keyword evidence="3" id="KW-1185">Reference proteome</keyword>
<feature type="domain" description="DUF7489" evidence="1">
    <location>
        <begin position="9"/>
        <end position="72"/>
    </location>
</feature>
<dbReference type="InterPro" id="IPR055912">
    <property type="entry name" value="DUF7489"/>
</dbReference>
<evidence type="ECO:0000259" key="1">
    <source>
        <dbReference type="Pfam" id="PF24315"/>
    </source>
</evidence>
<proteinExistence type="predicted"/>
<dbReference type="InParanoid" id="C7Q027"/>
<reference evidence="2 3" key="1">
    <citation type="journal article" date="2009" name="Stand. Genomic Sci.">
        <title>Complete genome sequence of Catenulispora acidiphila type strain (ID 139908).</title>
        <authorList>
            <person name="Copeland A."/>
            <person name="Lapidus A."/>
            <person name="Glavina Del Rio T."/>
            <person name="Nolan M."/>
            <person name="Lucas S."/>
            <person name="Chen F."/>
            <person name="Tice H."/>
            <person name="Cheng J.F."/>
            <person name="Bruce D."/>
            <person name="Goodwin L."/>
            <person name="Pitluck S."/>
            <person name="Mikhailova N."/>
            <person name="Pati A."/>
            <person name="Ivanova N."/>
            <person name="Mavromatis K."/>
            <person name="Chen A."/>
            <person name="Palaniappan K."/>
            <person name="Chain P."/>
            <person name="Land M."/>
            <person name="Hauser L."/>
            <person name="Chang Y.J."/>
            <person name="Jeffries C.D."/>
            <person name="Chertkov O."/>
            <person name="Brettin T."/>
            <person name="Detter J.C."/>
            <person name="Han C."/>
            <person name="Ali Z."/>
            <person name="Tindall B.J."/>
            <person name="Goker M."/>
            <person name="Bristow J."/>
            <person name="Eisen J.A."/>
            <person name="Markowitz V."/>
            <person name="Hugenholtz P."/>
            <person name="Kyrpides N.C."/>
            <person name="Klenk H.P."/>
        </authorList>
    </citation>
    <scope>NUCLEOTIDE SEQUENCE [LARGE SCALE GENOMIC DNA]</scope>
    <source>
        <strain evidence="3">DSM 44928 / JCM 14897 / NBRC 102108 / NRRL B-24433 / ID139908</strain>
    </source>
</reference>
<sequence length="73" mass="8402">MFSLRRSHRNEAWEGMVVDKKRGMTDGSSMYFYLKVRVSDGSTKRVRVHRDLWKTLEDGDTVVKAAGAEPVKK</sequence>
<dbReference type="RefSeq" id="WP_015795249.1">
    <property type="nucleotide sequence ID" value="NC_013131.1"/>
</dbReference>
<dbReference type="Pfam" id="PF24315">
    <property type="entry name" value="DUF7489"/>
    <property type="match status" value="1"/>
</dbReference>
<dbReference type="KEGG" id="cai:Caci_6674"/>
<organism evidence="2 3">
    <name type="scientific">Catenulispora acidiphila (strain DSM 44928 / JCM 14897 / NBRC 102108 / NRRL B-24433 / ID139908)</name>
    <dbReference type="NCBI Taxonomy" id="479433"/>
    <lineage>
        <taxon>Bacteria</taxon>
        <taxon>Bacillati</taxon>
        <taxon>Actinomycetota</taxon>
        <taxon>Actinomycetes</taxon>
        <taxon>Catenulisporales</taxon>
        <taxon>Catenulisporaceae</taxon>
        <taxon>Catenulispora</taxon>
    </lineage>
</organism>
<name>C7Q027_CATAD</name>
<dbReference type="OrthoDB" id="3481166at2"/>
<dbReference type="eggNOG" id="ENOG502ZGDZ">
    <property type="taxonomic scope" value="Bacteria"/>
</dbReference>
<gene>
    <name evidence="2" type="ordered locus">Caci_6674</name>
</gene>
<dbReference type="EMBL" id="CP001700">
    <property type="protein sequence ID" value="ACU75520.1"/>
    <property type="molecule type" value="Genomic_DNA"/>
</dbReference>
<protein>
    <recommendedName>
        <fullName evidence="1">DUF7489 domain-containing protein</fullName>
    </recommendedName>
</protein>
<accession>C7Q027</accession>